<keyword evidence="5" id="KW-0770">Synapse</keyword>
<evidence type="ECO:0008006" key="20">
    <source>
        <dbReference type="Google" id="ProtNLM"/>
    </source>
</evidence>
<dbReference type="Gene3D" id="2.70.170.10">
    <property type="entry name" value="Neurotransmitter-gated ion-channel ligand-binding domain"/>
    <property type="match status" value="1"/>
</dbReference>
<dbReference type="InterPro" id="IPR006029">
    <property type="entry name" value="Neurotrans-gated_channel_TM"/>
</dbReference>
<dbReference type="GO" id="GO:0045211">
    <property type="term" value="C:postsynaptic membrane"/>
    <property type="evidence" value="ECO:0007669"/>
    <property type="project" value="InterPro"/>
</dbReference>
<dbReference type="HOGENOM" id="CLU_018074_0_0_1"/>
<dbReference type="InterPro" id="IPR002394">
    <property type="entry name" value="Nicotinic_acetylcholine_rcpt"/>
</dbReference>
<keyword evidence="7 14" id="KW-0472">Membrane</keyword>
<feature type="domain" description="Neurotransmitter-gated ion-channel ligand-binding" evidence="15">
    <location>
        <begin position="20"/>
        <end position="226"/>
    </location>
</feature>
<evidence type="ECO:0000313" key="17">
    <source>
        <dbReference type="EMBL" id="ELT91195.1"/>
    </source>
</evidence>
<dbReference type="InterPro" id="IPR036719">
    <property type="entry name" value="Neuro-gated_channel_TM_sf"/>
</dbReference>
<keyword evidence="4 14" id="KW-1133">Transmembrane helix</keyword>
<evidence type="ECO:0000256" key="12">
    <source>
        <dbReference type="ARBA" id="ARBA00023303"/>
    </source>
</evidence>
<dbReference type="STRING" id="283909.R7TJB3"/>
<keyword evidence="3 14" id="KW-0812">Transmembrane</keyword>
<evidence type="ECO:0000259" key="15">
    <source>
        <dbReference type="Pfam" id="PF02931"/>
    </source>
</evidence>
<feature type="transmembrane region" description="Helical" evidence="14">
    <location>
        <begin position="262"/>
        <end position="279"/>
    </location>
</feature>
<keyword evidence="8" id="KW-1015">Disulfide bond</keyword>
<dbReference type="CDD" id="cd18997">
    <property type="entry name" value="LGIC_ECD_nAChR"/>
    <property type="match status" value="1"/>
</dbReference>
<evidence type="ECO:0000256" key="11">
    <source>
        <dbReference type="ARBA" id="ARBA00023286"/>
    </source>
</evidence>
<dbReference type="Pfam" id="PF02932">
    <property type="entry name" value="Neur_chan_memb"/>
    <property type="match status" value="1"/>
</dbReference>
<dbReference type="PRINTS" id="PR00254">
    <property type="entry name" value="NICOTINICR"/>
</dbReference>
<evidence type="ECO:0000256" key="1">
    <source>
        <dbReference type="ARBA" id="ARBA00022448"/>
    </source>
</evidence>
<keyword evidence="2" id="KW-1003">Cell membrane</keyword>
<evidence type="ECO:0000256" key="13">
    <source>
        <dbReference type="ARBA" id="ARBA00034099"/>
    </source>
</evidence>
<feature type="domain" description="Neurotransmitter-gated ion-channel transmembrane" evidence="16">
    <location>
        <begin position="235"/>
        <end position="454"/>
    </location>
</feature>
<dbReference type="AlphaFoldDB" id="R7TJB3"/>
<feature type="transmembrane region" description="Helical" evidence="14">
    <location>
        <begin position="442"/>
        <end position="459"/>
    </location>
</feature>
<keyword evidence="19" id="KW-1185">Reference proteome</keyword>
<dbReference type="GO" id="GO:0004888">
    <property type="term" value="F:transmembrane signaling receptor activity"/>
    <property type="evidence" value="ECO:0007669"/>
    <property type="project" value="InterPro"/>
</dbReference>
<comment type="subcellular location">
    <subcellularLocation>
        <location evidence="13">Synaptic cell membrane</location>
        <topology evidence="13">Multi-pass membrane protein</topology>
    </subcellularLocation>
</comment>
<dbReference type="Proteomes" id="UP000014760">
    <property type="component" value="Unassembled WGS sequence"/>
</dbReference>
<dbReference type="GO" id="GO:0022848">
    <property type="term" value="F:acetylcholine-gated monoatomic cation-selective channel activity"/>
    <property type="evidence" value="ECO:0007669"/>
    <property type="project" value="InterPro"/>
</dbReference>
<evidence type="ECO:0000256" key="3">
    <source>
        <dbReference type="ARBA" id="ARBA00022692"/>
    </source>
</evidence>
<evidence type="ECO:0000256" key="6">
    <source>
        <dbReference type="ARBA" id="ARBA00023065"/>
    </source>
</evidence>
<feature type="transmembrane region" description="Helical" evidence="14">
    <location>
        <begin position="228"/>
        <end position="250"/>
    </location>
</feature>
<dbReference type="OrthoDB" id="5975154at2759"/>
<dbReference type="SUPFAM" id="SSF63712">
    <property type="entry name" value="Nicotinic receptor ligand binding domain-like"/>
    <property type="match status" value="1"/>
</dbReference>
<keyword evidence="1 14" id="KW-0813">Transport</keyword>
<dbReference type="EMBL" id="AMQN01002980">
    <property type="status" value="NOT_ANNOTATED_CDS"/>
    <property type="molecule type" value="Genomic_DNA"/>
</dbReference>
<dbReference type="Gene3D" id="1.20.58.390">
    <property type="entry name" value="Neurotransmitter-gated ion-channel transmembrane domain"/>
    <property type="match status" value="1"/>
</dbReference>
<dbReference type="PANTHER" id="PTHR18945">
    <property type="entry name" value="NEUROTRANSMITTER GATED ION CHANNEL"/>
    <property type="match status" value="1"/>
</dbReference>
<feature type="transmembrane region" description="Helical" evidence="14">
    <location>
        <begin position="291"/>
        <end position="313"/>
    </location>
</feature>
<proteinExistence type="inferred from homology"/>
<evidence type="ECO:0000313" key="19">
    <source>
        <dbReference type="Proteomes" id="UP000014760"/>
    </source>
</evidence>
<dbReference type="Pfam" id="PF02931">
    <property type="entry name" value="Neur_chan_LBD"/>
    <property type="match status" value="1"/>
</dbReference>
<evidence type="ECO:0000256" key="9">
    <source>
        <dbReference type="ARBA" id="ARBA00023170"/>
    </source>
</evidence>
<dbReference type="FunFam" id="2.70.170.10:FF:000028">
    <property type="entry name" value="AcetylCholine Receptor"/>
    <property type="match status" value="1"/>
</dbReference>
<evidence type="ECO:0000313" key="18">
    <source>
        <dbReference type="EnsemblMetazoa" id="CapteP207723"/>
    </source>
</evidence>
<keyword evidence="6 14" id="KW-0406">Ion transport</keyword>
<evidence type="ECO:0000256" key="7">
    <source>
        <dbReference type="ARBA" id="ARBA00023136"/>
    </source>
</evidence>
<reference evidence="19" key="1">
    <citation type="submission" date="2012-12" db="EMBL/GenBank/DDBJ databases">
        <authorList>
            <person name="Hellsten U."/>
            <person name="Grimwood J."/>
            <person name="Chapman J.A."/>
            <person name="Shapiro H."/>
            <person name="Aerts A."/>
            <person name="Otillar R.P."/>
            <person name="Terry A.Y."/>
            <person name="Boore J.L."/>
            <person name="Simakov O."/>
            <person name="Marletaz F."/>
            <person name="Cho S.-J."/>
            <person name="Edsinger-Gonzales E."/>
            <person name="Havlak P."/>
            <person name="Kuo D.-H."/>
            <person name="Larsson T."/>
            <person name="Lv J."/>
            <person name="Arendt D."/>
            <person name="Savage R."/>
            <person name="Osoegawa K."/>
            <person name="de Jong P."/>
            <person name="Lindberg D.R."/>
            <person name="Seaver E.C."/>
            <person name="Weisblat D.A."/>
            <person name="Putnam N.H."/>
            <person name="Grigoriev I.V."/>
            <person name="Rokhsar D.S."/>
        </authorList>
    </citation>
    <scope>NUCLEOTIDE SEQUENCE</scope>
    <source>
        <strain evidence="19">I ESC-2004</strain>
    </source>
</reference>
<dbReference type="EMBL" id="KB310616">
    <property type="protein sequence ID" value="ELT91195.1"/>
    <property type="molecule type" value="Genomic_DNA"/>
</dbReference>
<evidence type="ECO:0000256" key="8">
    <source>
        <dbReference type="ARBA" id="ARBA00023157"/>
    </source>
</evidence>
<accession>R7TJB3</accession>
<dbReference type="EnsemblMetazoa" id="CapteT207723">
    <property type="protein sequence ID" value="CapteP207723"/>
    <property type="gene ID" value="CapteG207723"/>
</dbReference>
<evidence type="ECO:0000256" key="5">
    <source>
        <dbReference type="ARBA" id="ARBA00023018"/>
    </source>
</evidence>
<dbReference type="CDD" id="cd19051">
    <property type="entry name" value="LGIC_TM_cation"/>
    <property type="match status" value="1"/>
</dbReference>
<dbReference type="OMA" id="SACSMDI"/>
<dbReference type="InterPro" id="IPR036734">
    <property type="entry name" value="Neur_chan_lig-bd_sf"/>
</dbReference>
<dbReference type="InterPro" id="IPR006202">
    <property type="entry name" value="Neur_chan_lig-bd"/>
</dbReference>
<dbReference type="SUPFAM" id="SSF90112">
    <property type="entry name" value="Neurotransmitter-gated ion-channel transmembrane pore"/>
    <property type="match status" value="1"/>
</dbReference>
<dbReference type="InterPro" id="IPR006201">
    <property type="entry name" value="Neur_channel"/>
</dbReference>
<comment type="similarity">
    <text evidence="14">Belongs to the ligand-gated ion channel (TC 1.A.9) family.</text>
</comment>
<dbReference type="InterPro" id="IPR038050">
    <property type="entry name" value="Neuro_actylchol_rec"/>
</dbReference>
<protein>
    <recommendedName>
        <fullName evidence="20">Neurotransmitter-gated ion-channel ligand-binding domain-containing protein</fullName>
    </recommendedName>
</protein>
<evidence type="ECO:0000256" key="10">
    <source>
        <dbReference type="ARBA" id="ARBA00023180"/>
    </source>
</evidence>
<name>R7TJB3_CAPTE</name>
<reference evidence="18" key="3">
    <citation type="submission" date="2015-06" db="UniProtKB">
        <authorList>
            <consortium name="EnsemblMetazoa"/>
        </authorList>
    </citation>
    <scope>IDENTIFICATION</scope>
</reference>
<keyword evidence="9" id="KW-0675">Receptor</keyword>
<keyword evidence="10" id="KW-0325">Glycoprotein</keyword>
<evidence type="ECO:0000259" key="16">
    <source>
        <dbReference type="Pfam" id="PF02932"/>
    </source>
</evidence>
<gene>
    <name evidence="17" type="ORF">CAPTEDRAFT_207723</name>
</gene>
<reference evidence="17 19" key="2">
    <citation type="journal article" date="2013" name="Nature">
        <title>Insights into bilaterian evolution from three spiralian genomes.</title>
        <authorList>
            <person name="Simakov O."/>
            <person name="Marletaz F."/>
            <person name="Cho S.J."/>
            <person name="Edsinger-Gonzales E."/>
            <person name="Havlak P."/>
            <person name="Hellsten U."/>
            <person name="Kuo D.H."/>
            <person name="Larsson T."/>
            <person name="Lv J."/>
            <person name="Arendt D."/>
            <person name="Savage R."/>
            <person name="Osoegawa K."/>
            <person name="de Jong P."/>
            <person name="Grimwood J."/>
            <person name="Chapman J.A."/>
            <person name="Shapiro H."/>
            <person name="Aerts A."/>
            <person name="Otillar R.P."/>
            <person name="Terry A.Y."/>
            <person name="Boore J.L."/>
            <person name="Grigoriev I.V."/>
            <person name="Lindberg D.R."/>
            <person name="Seaver E.C."/>
            <person name="Weisblat D.A."/>
            <person name="Putnam N.H."/>
            <person name="Rokhsar D.S."/>
        </authorList>
    </citation>
    <scope>NUCLEOTIDE SEQUENCE</scope>
    <source>
        <strain evidence="17 19">I ESC-2004</strain>
    </source>
</reference>
<keyword evidence="12 14" id="KW-0407">Ion channel</keyword>
<dbReference type="PROSITE" id="PS00236">
    <property type="entry name" value="NEUROTR_ION_CHANNEL"/>
    <property type="match status" value="1"/>
</dbReference>
<sequence length="465" mass="53460">MLLHSEIRHWRRIKISAEKRLTLEMTKRYKAIGQGGRPVVNTNTTTFVYFGLGLIQMELDEREKVFESSMWVKMKWHDEYLQWSPADYQGVETIRLDANQIWVPDVMLINTANPMRILRNTLVLVNYNGSITWIPHQIFHSSCSLDVTAFPFDRQVCHMWFGSWTHTTQEIDLGLADKGLDVTTFRSDFYESSEWEIIHHHSKRIYGNDPTDYTVLSFELHVRRKVVFSSYILTLPCVFLASLTLVVFCLPPERPDRTGLSMSLFSSFLVLLLILVEAAPPTASSVPKLGLYYSFNMVIIMLSIFLSSLVVSVNRSGYSSKKLPKWAKVLLIEILGRLFLVGDMKCSKTPAKPRKTSIHEETSIDCTDELLSNGVSMSAKRYISPEASVLSEPLTALENQLTEMAKCIKRIELQTEEWRRENSALRYSFNEWQLAAKVLDRVFFSIYLVGIVISLVTLFPRGESW</sequence>
<evidence type="ECO:0000256" key="4">
    <source>
        <dbReference type="ARBA" id="ARBA00022989"/>
    </source>
</evidence>
<keyword evidence="11" id="KW-1071">Ligand-gated ion channel</keyword>
<evidence type="ECO:0000256" key="14">
    <source>
        <dbReference type="RuleBase" id="RU000687"/>
    </source>
</evidence>
<evidence type="ECO:0000256" key="2">
    <source>
        <dbReference type="ARBA" id="ARBA00022475"/>
    </source>
</evidence>
<dbReference type="InterPro" id="IPR018000">
    <property type="entry name" value="Neurotransmitter_ion_chnl_CS"/>
</dbReference>
<organism evidence="17">
    <name type="scientific">Capitella teleta</name>
    <name type="common">Polychaete worm</name>
    <dbReference type="NCBI Taxonomy" id="283909"/>
    <lineage>
        <taxon>Eukaryota</taxon>
        <taxon>Metazoa</taxon>
        <taxon>Spiralia</taxon>
        <taxon>Lophotrochozoa</taxon>
        <taxon>Annelida</taxon>
        <taxon>Polychaeta</taxon>
        <taxon>Sedentaria</taxon>
        <taxon>Scolecida</taxon>
        <taxon>Capitellidae</taxon>
        <taxon>Capitella</taxon>
    </lineage>
</organism>
<dbReference type="PRINTS" id="PR00252">
    <property type="entry name" value="NRIONCHANNEL"/>
</dbReference>